<evidence type="ECO:0000259" key="2">
    <source>
        <dbReference type="PROSITE" id="PS50112"/>
    </source>
</evidence>
<dbReference type="Gene3D" id="3.30.450.20">
    <property type="entry name" value="PAS domain"/>
    <property type="match status" value="2"/>
</dbReference>
<dbReference type="RefSeq" id="WP_073389321.1">
    <property type="nucleotide sequence ID" value="NZ_FQVU01000002.1"/>
</dbReference>
<dbReference type="EMBL" id="FQVU01000002">
    <property type="protein sequence ID" value="SHG32796.1"/>
    <property type="molecule type" value="Genomic_DNA"/>
</dbReference>
<evidence type="ECO:0000259" key="3">
    <source>
        <dbReference type="PROSITE" id="PS50113"/>
    </source>
</evidence>
<dbReference type="PANTHER" id="PTHR44757:SF2">
    <property type="entry name" value="BIOFILM ARCHITECTURE MAINTENANCE PROTEIN MBAA"/>
    <property type="match status" value="1"/>
</dbReference>
<dbReference type="PROSITE" id="PS50883">
    <property type="entry name" value="EAL"/>
    <property type="match status" value="1"/>
</dbReference>
<dbReference type="CDD" id="cd01948">
    <property type="entry name" value="EAL"/>
    <property type="match status" value="1"/>
</dbReference>
<evidence type="ECO:0000259" key="4">
    <source>
        <dbReference type="PROSITE" id="PS50883"/>
    </source>
</evidence>
<dbReference type="NCBIfam" id="TIGR00229">
    <property type="entry name" value="sensory_box"/>
    <property type="match status" value="2"/>
</dbReference>
<name>A0A1M5IWX6_9ACTN</name>
<dbReference type="InterPro" id="IPR052155">
    <property type="entry name" value="Biofilm_reg_signaling"/>
</dbReference>
<dbReference type="CDD" id="cd00130">
    <property type="entry name" value="PAS"/>
    <property type="match status" value="2"/>
</dbReference>
<feature type="region of interest" description="Disordered" evidence="1">
    <location>
        <begin position="1"/>
        <end position="22"/>
    </location>
</feature>
<dbReference type="Proteomes" id="UP000186132">
    <property type="component" value="Unassembled WGS sequence"/>
</dbReference>
<accession>A0A1M5IWX6</accession>
<dbReference type="SUPFAM" id="SSF55785">
    <property type="entry name" value="PYP-like sensor domain (PAS domain)"/>
    <property type="match status" value="2"/>
</dbReference>
<dbReference type="SMART" id="SM00086">
    <property type="entry name" value="PAC"/>
    <property type="match status" value="1"/>
</dbReference>
<organism evidence="5 6">
    <name type="scientific">Jatrophihabitans endophyticus</name>
    <dbReference type="NCBI Taxonomy" id="1206085"/>
    <lineage>
        <taxon>Bacteria</taxon>
        <taxon>Bacillati</taxon>
        <taxon>Actinomycetota</taxon>
        <taxon>Actinomycetes</taxon>
        <taxon>Jatrophihabitantales</taxon>
        <taxon>Jatrophihabitantaceae</taxon>
        <taxon>Jatrophihabitans</taxon>
    </lineage>
</organism>
<sequence>MQSLAPNTGAGAATGRRRPPLPDVRDALRELVRDDAAVRAVLREAVAFAAVVAGRPMAAVSVVDADRTSFLAEVGPVTRHLSGDAAFCRHALDAAGIGLDVADAMLDDRFRHGLAAHGGARVRAYTGVPLLTGDRSPVGTLCVLDTEPGSLTDDQRDTLRSLARIVATVLRPPRPARGLARGLAGRRAAPPADAPCAAAARQLRELFATTPCHLVLSGREGVIRSANPAFARLIGAEDSDLRGRDYLDLVVRSDRAAESLPLGDARAVTVRELRLLPSGGIEQQVRVASSPIHTADGTDGNVLHGFERIAVLRTAEIEFRESRSALDAIVTVDRNERIVSWNGGAGRLLGHDRDAIIGKQLAMIVPPDDRPAHSAGFARLVGGGEPVLLGRTVELEALHADGSLVPVELSLSRWQLGTEWFYTAVLRDITERRRADREGELWRSLHDATTGLGNLAALRQWWSDQCGDGSAPGAVFSLRLTNLGLVTTALGADVGGELLAAVGAALTAVQDANLYICHLGDGHFAGAARSDEHTDPAEIRARLDAMARRAVDAATGPFEVAGVPVEMHARIGVLAASASEPCFTELLRHAEATREASPRRVNIACERGASSGPGLDDLHLVSEFRGAIAAGQLELHYQPVTPLQTEQYRDPARGDRNAPVDAVEALVRWRHPTRGFVPPDRFIPLIETGPLISVMTRWVLGEALAQQHRWRSDGLDVVVAVNLSPQVLLEDDVVTLVSTALAESAGDPSRLKLEITESAIVADPDEARDVVLALRQLGVAVSLDDFGIGYTSLRLLRDLRVDEIKLDRLFVKDATTNPADAAIASAVAQLAHRLAIRTVAEGIEDEETRNLFRALGFDYMQGYLESRPLPADAATAWLVERTANRAVTAPASATDGT</sequence>
<dbReference type="Pfam" id="PF00563">
    <property type="entry name" value="EAL"/>
    <property type="match status" value="1"/>
</dbReference>
<dbReference type="InterPro" id="IPR029787">
    <property type="entry name" value="Nucleotide_cyclase"/>
</dbReference>
<dbReference type="OrthoDB" id="23692at2"/>
<dbReference type="Pfam" id="PF13426">
    <property type="entry name" value="PAS_9"/>
    <property type="match status" value="2"/>
</dbReference>
<feature type="domain" description="PAC" evidence="3">
    <location>
        <begin position="391"/>
        <end position="441"/>
    </location>
</feature>
<proteinExistence type="predicted"/>
<evidence type="ECO:0000256" key="1">
    <source>
        <dbReference type="SAM" id="MobiDB-lite"/>
    </source>
</evidence>
<dbReference type="PANTHER" id="PTHR44757">
    <property type="entry name" value="DIGUANYLATE CYCLASE DGCP"/>
    <property type="match status" value="1"/>
</dbReference>
<dbReference type="Gene3D" id="3.30.70.270">
    <property type="match status" value="1"/>
</dbReference>
<dbReference type="InterPro" id="IPR000160">
    <property type="entry name" value="GGDEF_dom"/>
</dbReference>
<feature type="domain" description="PAS" evidence="2">
    <location>
        <begin position="323"/>
        <end position="384"/>
    </location>
</feature>
<dbReference type="STRING" id="1206085.SAMN05443575_2029"/>
<dbReference type="SMART" id="SM00091">
    <property type="entry name" value="PAS"/>
    <property type="match status" value="2"/>
</dbReference>
<dbReference type="InterPro" id="IPR001610">
    <property type="entry name" value="PAC"/>
</dbReference>
<reference evidence="5 6" key="1">
    <citation type="submission" date="2016-11" db="EMBL/GenBank/DDBJ databases">
        <authorList>
            <person name="Jaros S."/>
            <person name="Januszkiewicz K."/>
            <person name="Wedrychowicz H."/>
        </authorList>
    </citation>
    <scope>NUCLEOTIDE SEQUENCE [LARGE SCALE GENOMIC DNA]</scope>
    <source>
        <strain evidence="5 6">DSM 45627</strain>
    </source>
</reference>
<dbReference type="InterPro" id="IPR035965">
    <property type="entry name" value="PAS-like_dom_sf"/>
</dbReference>
<dbReference type="SUPFAM" id="SSF141868">
    <property type="entry name" value="EAL domain-like"/>
    <property type="match status" value="1"/>
</dbReference>
<dbReference type="Gene3D" id="3.30.450.40">
    <property type="match status" value="1"/>
</dbReference>
<dbReference type="InterPro" id="IPR001633">
    <property type="entry name" value="EAL_dom"/>
</dbReference>
<dbReference type="InterPro" id="IPR000014">
    <property type="entry name" value="PAS"/>
</dbReference>
<dbReference type="PROSITE" id="PS50113">
    <property type="entry name" value="PAC"/>
    <property type="match status" value="1"/>
</dbReference>
<dbReference type="SMART" id="SM00052">
    <property type="entry name" value="EAL"/>
    <property type="match status" value="1"/>
</dbReference>
<dbReference type="Pfam" id="PF00990">
    <property type="entry name" value="GGDEF"/>
    <property type="match status" value="1"/>
</dbReference>
<dbReference type="SMART" id="SM00267">
    <property type="entry name" value="GGDEF"/>
    <property type="match status" value="1"/>
</dbReference>
<dbReference type="InterPro" id="IPR000700">
    <property type="entry name" value="PAS-assoc_C"/>
</dbReference>
<protein>
    <submittedName>
        <fullName evidence="5">PAS domain S-box-containing protein</fullName>
    </submittedName>
</protein>
<keyword evidence="6" id="KW-1185">Reference proteome</keyword>
<gene>
    <name evidence="5" type="ORF">SAMN05443575_2029</name>
</gene>
<dbReference type="Gene3D" id="3.20.20.450">
    <property type="entry name" value="EAL domain"/>
    <property type="match status" value="1"/>
</dbReference>
<dbReference type="SUPFAM" id="SSF55781">
    <property type="entry name" value="GAF domain-like"/>
    <property type="match status" value="1"/>
</dbReference>
<feature type="domain" description="EAL" evidence="4">
    <location>
        <begin position="617"/>
        <end position="882"/>
    </location>
</feature>
<dbReference type="SUPFAM" id="SSF55073">
    <property type="entry name" value="Nucleotide cyclase"/>
    <property type="match status" value="1"/>
</dbReference>
<dbReference type="InterPro" id="IPR035919">
    <property type="entry name" value="EAL_sf"/>
</dbReference>
<evidence type="ECO:0000313" key="6">
    <source>
        <dbReference type="Proteomes" id="UP000186132"/>
    </source>
</evidence>
<dbReference type="AlphaFoldDB" id="A0A1M5IWX6"/>
<dbReference type="InterPro" id="IPR043128">
    <property type="entry name" value="Rev_trsase/Diguanyl_cyclase"/>
</dbReference>
<dbReference type="PROSITE" id="PS50112">
    <property type="entry name" value="PAS"/>
    <property type="match status" value="2"/>
</dbReference>
<evidence type="ECO:0000313" key="5">
    <source>
        <dbReference type="EMBL" id="SHG32796.1"/>
    </source>
</evidence>
<feature type="domain" description="PAS" evidence="2">
    <location>
        <begin position="199"/>
        <end position="247"/>
    </location>
</feature>
<dbReference type="InterPro" id="IPR029016">
    <property type="entry name" value="GAF-like_dom_sf"/>
</dbReference>